<keyword evidence="6 11" id="KW-0520">NAD</keyword>
<dbReference type="InterPro" id="IPR041400">
    <property type="entry name" value="PARP16_N"/>
</dbReference>
<feature type="non-terminal residue" evidence="14">
    <location>
        <position position="1"/>
    </location>
</feature>
<dbReference type="GO" id="GO:0016779">
    <property type="term" value="F:nucleotidyltransferase activity"/>
    <property type="evidence" value="ECO:0007669"/>
    <property type="project" value="UniProtKB-KW"/>
</dbReference>
<accession>A0A195ET12</accession>
<keyword evidence="3 11" id="KW-0328">Glycosyltransferase</keyword>
<dbReference type="Pfam" id="PF00134">
    <property type="entry name" value="Cyclin_N"/>
    <property type="match status" value="1"/>
</dbReference>
<dbReference type="FunFam" id="1.10.472.10:FF:000005">
    <property type="entry name" value="G2/mitotic-specific cyclin B"/>
    <property type="match status" value="1"/>
</dbReference>
<dbReference type="Pfam" id="PF18084">
    <property type="entry name" value="ARTD15_N"/>
    <property type="match status" value="1"/>
</dbReference>
<dbReference type="GO" id="GO:0003950">
    <property type="term" value="F:NAD+ poly-ADP-ribosyltransferase activity"/>
    <property type="evidence" value="ECO:0007669"/>
    <property type="project" value="UniProtKB-UniRule"/>
</dbReference>
<keyword evidence="8" id="KW-0131">Cell cycle</keyword>
<keyword evidence="7 10" id="KW-0195">Cyclin</keyword>
<keyword evidence="4 11" id="KW-0808">Transferase</keyword>
<feature type="domain" description="PARP catalytic" evidence="13">
    <location>
        <begin position="132"/>
        <end position="335"/>
    </location>
</feature>
<gene>
    <name evidence="14" type="ORF">ALC56_14864</name>
</gene>
<evidence type="ECO:0000256" key="11">
    <source>
        <dbReference type="RuleBase" id="RU362114"/>
    </source>
</evidence>
<dbReference type="SMART" id="SM01332">
    <property type="entry name" value="Cyclin_C"/>
    <property type="match status" value="1"/>
</dbReference>
<dbReference type="InterPro" id="IPR004367">
    <property type="entry name" value="Cyclin_C-dom"/>
</dbReference>
<feature type="region of interest" description="Disordered" evidence="12">
    <location>
        <begin position="409"/>
        <end position="447"/>
    </location>
</feature>
<dbReference type="InterPro" id="IPR036915">
    <property type="entry name" value="Cyclin-like_sf"/>
</dbReference>
<dbReference type="Gene3D" id="3.90.228.10">
    <property type="match status" value="1"/>
</dbReference>
<dbReference type="SUPFAM" id="SSF47954">
    <property type="entry name" value="Cyclin-like"/>
    <property type="match status" value="2"/>
</dbReference>
<feature type="compositionally biased region" description="Low complexity" evidence="12">
    <location>
        <begin position="424"/>
        <end position="438"/>
    </location>
</feature>
<evidence type="ECO:0000256" key="9">
    <source>
        <dbReference type="ARBA" id="ARBA00024347"/>
    </source>
</evidence>
<dbReference type="SMART" id="SM00385">
    <property type="entry name" value="CYCLIN"/>
    <property type="match status" value="2"/>
</dbReference>
<dbReference type="PANTHER" id="PTHR21328">
    <property type="entry name" value="POLY ADP-RIBOSE POLYMERASE FAMILY, MEMBER PARP"/>
    <property type="match status" value="1"/>
</dbReference>
<dbReference type="GO" id="GO:0005634">
    <property type="term" value="C:nucleus"/>
    <property type="evidence" value="ECO:0007669"/>
    <property type="project" value="UniProtKB-ARBA"/>
</dbReference>
<dbReference type="PROSITE" id="PS00292">
    <property type="entry name" value="CYCLINS"/>
    <property type="match status" value="1"/>
</dbReference>
<reference evidence="14 15" key="1">
    <citation type="submission" date="2016-03" db="EMBL/GenBank/DDBJ databases">
        <title>Trachymyrmex septentrionalis WGS genome.</title>
        <authorList>
            <person name="Nygaard S."/>
            <person name="Hu H."/>
            <person name="Boomsma J."/>
            <person name="Zhang G."/>
        </authorList>
    </citation>
    <scope>NUCLEOTIDE SEQUENCE [LARGE SCALE GENOMIC DNA]</scope>
    <source>
        <strain evidence="14">Tsep2-gDNA-1</strain>
        <tissue evidence="14">Whole body</tissue>
    </source>
</reference>
<dbReference type="CDD" id="cd20507">
    <property type="entry name" value="CYCLIN_CCNB1-like_rpt1"/>
    <property type="match status" value="1"/>
</dbReference>
<dbReference type="GO" id="GO:0016538">
    <property type="term" value="F:cyclin-dependent protein serine/threonine kinase regulator activity"/>
    <property type="evidence" value="ECO:0007669"/>
    <property type="project" value="UniProtKB-ARBA"/>
</dbReference>
<dbReference type="GO" id="GO:0051301">
    <property type="term" value="P:cell division"/>
    <property type="evidence" value="ECO:0007669"/>
    <property type="project" value="UniProtKB-KW"/>
</dbReference>
<evidence type="ECO:0000256" key="8">
    <source>
        <dbReference type="ARBA" id="ARBA00023306"/>
    </source>
</evidence>
<evidence type="ECO:0000256" key="5">
    <source>
        <dbReference type="ARBA" id="ARBA00022695"/>
    </source>
</evidence>
<dbReference type="InterPro" id="IPR013763">
    <property type="entry name" value="Cyclin-like_dom"/>
</dbReference>
<protein>
    <recommendedName>
        <fullName evidence="11">Poly [ADP-ribose] polymerase</fullName>
        <shortName evidence="11">PARP</shortName>
        <ecNumber evidence="11">2.4.2.-</ecNumber>
    </recommendedName>
</protein>
<evidence type="ECO:0000313" key="15">
    <source>
        <dbReference type="Proteomes" id="UP000078541"/>
    </source>
</evidence>
<evidence type="ECO:0000256" key="3">
    <source>
        <dbReference type="ARBA" id="ARBA00022676"/>
    </source>
</evidence>
<dbReference type="EC" id="2.4.2.-" evidence="11"/>
<comment type="similarity">
    <text evidence="1">Belongs to the cyclin family. Cyclin AB subfamily.</text>
</comment>
<sequence>VNKTMAYSDQNHEIPKGIRARQNGHYEIPGEKTATKTGLDILYTSRIDRGIIEEDVERKITSLKQLLEKDLRAADLKWSLFVAASNTYRYDSCLKPFPPMYIKNECKDIEALRRVIESVPPLPVICKELGETDVYQNYGEIIELLYWVLLRLRDPYIKSIQKECYSSILRKVPLEVPVAAPNLIFQIANAKQSTSEEKWKSNAKGHSTFYAYHGSRLENFHSIVHYGLQQNMCKRSEFGKGIYFSSELGVSLPYSPVGYGWGGSLLGSEISCIALCELINHPDIKRGDSRDNSQNTLSDSVGGRIPDKYFVVTNSDLVRMRYLLVYTQDLHTTSSDSTGLLAWFKQHKLLTFNHTNQENIKSIKPSVVVVPSRGKRAVLGEISNRVNTLRGVEPIDRVSLLQRKKVPISKRQALKPNVNPPEKPNVNPSEKPNVNPSEKPNVNPSEKPPVQIVKPIVKTISSSNVNIACNVVNVPAALISQKREERNSFSTDLLKFEDIDEQDKNNPILVSLYTNDIHEYLRTLEIKFTIKKGYLAGQEVTPKMRCVLIDWLVEVHQQFRLMQETLYLTIAIIDRFLQLFRSIDRKKLQLVGVTAMFIASKYEEMYSPDISDFVYITDKAYSKIDILNMEMLIVKTLDYSLGRPLPLHFLRRYSKAGKALPIHHTMAKYFLEESLVYYEMCHYPPSLIAAAAIYLAFLIIGNDEEDEGKIIWSDTLAYYSTYSKDDVLPAVHDIAAIITNAENSKYQAVRKKYVHVKHMKISIRPELKSPIMLSIAGKSNKS</sequence>
<dbReference type="STRING" id="34720.A0A195ET12"/>
<evidence type="ECO:0000256" key="1">
    <source>
        <dbReference type="ARBA" id="ARBA00006955"/>
    </source>
</evidence>
<comment type="similarity">
    <text evidence="9">Belongs to the ARTD/PARP family.</text>
</comment>
<evidence type="ECO:0000313" key="14">
    <source>
        <dbReference type="EMBL" id="KYN31052.1"/>
    </source>
</evidence>
<dbReference type="InterPro" id="IPR006671">
    <property type="entry name" value="Cyclin_N"/>
</dbReference>
<dbReference type="Proteomes" id="UP000078541">
    <property type="component" value="Unassembled WGS sequence"/>
</dbReference>
<dbReference type="PROSITE" id="PS51059">
    <property type="entry name" value="PARP_CATALYTIC"/>
    <property type="match status" value="1"/>
</dbReference>
<keyword evidence="2" id="KW-0132">Cell division</keyword>
<evidence type="ECO:0000256" key="6">
    <source>
        <dbReference type="ARBA" id="ARBA00023027"/>
    </source>
</evidence>
<dbReference type="EMBL" id="KQ981993">
    <property type="protein sequence ID" value="KYN31052.1"/>
    <property type="molecule type" value="Genomic_DNA"/>
</dbReference>
<keyword evidence="5" id="KW-0548">Nucleotidyltransferase</keyword>
<organism evidence="14 15">
    <name type="scientific">Trachymyrmex septentrionalis</name>
    <dbReference type="NCBI Taxonomy" id="34720"/>
    <lineage>
        <taxon>Eukaryota</taxon>
        <taxon>Metazoa</taxon>
        <taxon>Ecdysozoa</taxon>
        <taxon>Arthropoda</taxon>
        <taxon>Hexapoda</taxon>
        <taxon>Insecta</taxon>
        <taxon>Pterygota</taxon>
        <taxon>Neoptera</taxon>
        <taxon>Endopterygota</taxon>
        <taxon>Hymenoptera</taxon>
        <taxon>Apocrita</taxon>
        <taxon>Aculeata</taxon>
        <taxon>Formicoidea</taxon>
        <taxon>Formicidae</taxon>
        <taxon>Myrmicinae</taxon>
        <taxon>Trachymyrmex</taxon>
    </lineage>
</organism>
<dbReference type="InterPro" id="IPR012317">
    <property type="entry name" value="Poly(ADP-ribose)pol_cat_dom"/>
</dbReference>
<dbReference type="InterPro" id="IPR048258">
    <property type="entry name" value="Cyclins_cyclin-box"/>
</dbReference>
<dbReference type="FunFam" id="1.10.472.10:FF:000001">
    <property type="entry name" value="G2/mitotic-specific cyclin"/>
    <property type="match status" value="1"/>
</dbReference>
<name>A0A195ET12_9HYME</name>
<evidence type="ECO:0000256" key="7">
    <source>
        <dbReference type="ARBA" id="ARBA00023127"/>
    </source>
</evidence>
<dbReference type="Pfam" id="PF00644">
    <property type="entry name" value="PARP"/>
    <property type="match status" value="1"/>
</dbReference>
<dbReference type="SUPFAM" id="SSF56399">
    <property type="entry name" value="ADP-ribosylation"/>
    <property type="match status" value="1"/>
</dbReference>
<proteinExistence type="inferred from homology"/>
<keyword evidence="15" id="KW-1185">Reference proteome</keyword>
<dbReference type="Gene3D" id="1.10.472.10">
    <property type="entry name" value="Cyclin-like"/>
    <property type="match status" value="2"/>
</dbReference>
<evidence type="ECO:0000256" key="2">
    <source>
        <dbReference type="ARBA" id="ARBA00022618"/>
    </source>
</evidence>
<dbReference type="Pfam" id="PF02984">
    <property type="entry name" value="Cyclin_C"/>
    <property type="match status" value="1"/>
</dbReference>
<evidence type="ECO:0000259" key="13">
    <source>
        <dbReference type="PROSITE" id="PS51059"/>
    </source>
</evidence>
<dbReference type="InterPro" id="IPR051838">
    <property type="entry name" value="ARTD_PARP"/>
</dbReference>
<evidence type="ECO:0000256" key="4">
    <source>
        <dbReference type="ARBA" id="ARBA00022679"/>
    </source>
</evidence>
<evidence type="ECO:0000256" key="10">
    <source>
        <dbReference type="RuleBase" id="RU000383"/>
    </source>
</evidence>
<dbReference type="AlphaFoldDB" id="A0A195ET12"/>
<evidence type="ECO:0000256" key="12">
    <source>
        <dbReference type="SAM" id="MobiDB-lite"/>
    </source>
</evidence>